<proteinExistence type="predicted"/>
<dbReference type="Proteomes" id="UP000263642">
    <property type="component" value="Unassembled WGS sequence"/>
</dbReference>
<name>A0A3D3R3K4_9PLAN</name>
<gene>
    <name evidence="1" type="ORF">DIT97_10440</name>
</gene>
<sequence>MITLSRSLIRELKTVFSRGLGITSRQTGPPVEFLVDKDGLRIRTQNQQIALEYCLPLEALESQHLVSPFGLLRCCHGVKSDQVQLQVENDKIRAEWQDAGIP</sequence>
<organism evidence="1 2">
    <name type="scientific">Gimesia maris</name>
    <dbReference type="NCBI Taxonomy" id="122"/>
    <lineage>
        <taxon>Bacteria</taxon>
        <taxon>Pseudomonadati</taxon>
        <taxon>Planctomycetota</taxon>
        <taxon>Planctomycetia</taxon>
        <taxon>Planctomycetales</taxon>
        <taxon>Planctomycetaceae</taxon>
        <taxon>Gimesia</taxon>
    </lineage>
</organism>
<feature type="non-terminal residue" evidence="1">
    <location>
        <position position="102"/>
    </location>
</feature>
<reference evidence="1 2" key="1">
    <citation type="journal article" date="2018" name="Nat. Biotechnol.">
        <title>A standardized bacterial taxonomy based on genome phylogeny substantially revises the tree of life.</title>
        <authorList>
            <person name="Parks D.H."/>
            <person name="Chuvochina M."/>
            <person name="Waite D.W."/>
            <person name="Rinke C."/>
            <person name="Skarshewski A."/>
            <person name="Chaumeil P.A."/>
            <person name="Hugenholtz P."/>
        </authorList>
    </citation>
    <scope>NUCLEOTIDE SEQUENCE [LARGE SCALE GENOMIC DNA]</scope>
    <source>
        <strain evidence="1">UBA9375</strain>
    </source>
</reference>
<dbReference type="AlphaFoldDB" id="A0A3D3R3K4"/>
<evidence type="ECO:0000313" key="2">
    <source>
        <dbReference type="Proteomes" id="UP000263642"/>
    </source>
</evidence>
<comment type="caution">
    <text evidence="1">The sequence shown here is derived from an EMBL/GenBank/DDBJ whole genome shotgun (WGS) entry which is preliminary data.</text>
</comment>
<evidence type="ECO:0000313" key="1">
    <source>
        <dbReference type="EMBL" id="HCO23444.1"/>
    </source>
</evidence>
<accession>A0A3D3R3K4</accession>
<dbReference type="EMBL" id="DQAY01000059">
    <property type="protein sequence ID" value="HCO23444.1"/>
    <property type="molecule type" value="Genomic_DNA"/>
</dbReference>
<protein>
    <submittedName>
        <fullName evidence="1">Uncharacterized protein</fullName>
    </submittedName>
</protein>